<dbReference type="GO" id="GO:0003677">
    <property type="term" value="F:DNA binding"/>
    <property type="evidence" value="ECO:0007669"/>
    <property type="project" value="InterPro"/>
</dbReference>
<keyword evidence="3" id="KW-1185">Reference proteome</keyword>
<evidence type="ECO:0000259" key="1">
    <source>
        <dbReference type="PROSITE" id="PS50943"/>
    </source>
</evidence>
<gene>
    <name evidence="2" type="ORF">G3I74_10705</name>
</gene>
<proteinExistence type="predicted"/>
<dbReference type="Gene3D" id="1.10.260.40">
    <property type="entry name" value="lambda repressor-like DNA-binding domains"/>
    <property type="match status" value="1"/>
</dbReference>
<name>A0A845V7P1_9GAMM</name>
<sequence>MLRYKLKELIAEKEFQESRRVTALEISEATGIARNTLSKMLNQPGASVRSEYLDRLCTYFGCKIEELVEHIPPQRVPRQKR</sequence>
<dbReference type="SMART" id="SM00530">
    <property type="entry name" value="HTH_XRE"/>
    <property type="match status" value="1"/>
</dbReference>
<dbReference type="PROSITE" id="PS50943">
    <property type="entry name" value="HTH_CROC1"/>
    <property type="match status" value="1"/>
</dbReference>
<dbReference type="AlphaFoldDB" id="A0A845V7P1"/>
<dbReference type="EMBL" id="JAAGSC010000041">
    <property type="protein sequence ID" value="NDY96201.1"/>
    <property type="molecule type" value="Genomic_DNA"/>
</dbReference>
<dbReference type="Proteomes" id="UP000484885">
    <property type="component" value="Unassembled WGS sequence"/>
</dbReference>
<dbReference type="Pfam" id="PF13443">
    <property type="entry name" value="HTH_26"/>
    <property type="match status" value="1"/>
</dbReference>
<dbReference type="CDD" id="cd00093">
    <property type="entry name" value="HTH_XRE"/>
    <property type="match status" value="1"/>
</dbReference>
<comment type="caution">
    <text evidence="2">The sequence shown here is derived from an EMBL/GenBank/DDBJ whole genome shotgun (WGS) entry which is preliminary data.</text>
</comment>
<dbReference type="InterPro" id="IPR001387">
    <property type="entry name" value="Cro/C1-type_HTH"/>
</dbReference>
<protein>
    <submittedName>
        <fullName evidence="2">Helix-turn-helix transcriptional regulator</fullName>
    </submittedName>
</protein>
<evidence type="ECO:0000313" key="2">
    <source>
        <dbReference type="EMBL" id="NDY96201.1"/>
    </source>
</evidence>
<dbReference type="InterPro" id="IPR010982">
    <property type="entry name" value="Lambda_DNA-bd_dom_sf"/>
</dbReference>
<accession>A0A845V7P1</accession>
<dbReference type="SUPFAM" id="SSF47413">
    <property type="entry name" value="lambda repressor-like DNA-binding domains"/>
    <property type="match status" value="1"/>
</dbReference>
<evidence type="ECO:0000313" key="3">
    <source>
        <dbReference type="Proteomes" id="UP000484885"/>
    </source>
</evidence>
<feature type="domain" description="HTH cro/C1-type" evidence="1">
    <location>
        <begin position="13"/>
        <end position="67"/>
    </location>
</feature>
<reference evidence="2 3" key="1">
    <citation type="submission" date="2020-02" db="EMBL/GenBank/DDBJ databases">
        <authorList>
            <person name="Zhang X.-Y."/>
        </authorList>
    </citation>
    <scope>NUCLEOTIDE SEQUENCE [LARGE SCALE GENOMIC DNA]</scope>
    <source>
        <strain evidence="2 3">C33</strain>
    </source>
</reference>
<dbReference type="RefSeq" id="WP_164211570.1">
    <property type="nucleotide sequence ID" value="NZ_JAAGSC010000041.1"/>
</dbReference>
<organism evidence="2 3">
    <name type="scientific">Wenzhouxiangella limi</name>
    <dbReference type="NCBI Taxonomy" id="2707351"/>
    <lineage>
        <taxon>Bacteria</taxon>
        <taxon>Pseudomonadati</taxon>
        <taxon>Pseudomonadota</taxon>
        <taxon>Gammaproteobacteria</taxon>
        <taxon>Chromatiales</taxon>
        <taxon>Wenzhouxiangellaceae</taxon>
        <taxon>Wenzhouxiangella</taxon>
    </lineage>
</organism>